<dbReference type="PANTHER" id="PTHR34573">
    <property type="entry name" value="VKC DOMAIN-CONTAINING PROTEIN"/>
    <property type="match status" value="1"/>
</dbReference>
<dbReference type="PANTHER" id="PTHR34573:SF1">
    <property type="entry name" value="VITAMIN K EPOXIDE REDUCTASE DOMAIN-CONTAINING PROTEIN"/>
    <property type="match status" value="1"/>
</dbReference>
<reference evidence="2 3" key="1">
    <citation type="submission" date="2017-09" db="EMBL/GenBank/DDBJ databases">
        <title>Depth-based differentiation of microbial function through sediment-hosted aquifers and enrichment of novel symbionts in the deep terrestrial subsurface.</title>
        <authorList>
            <person name="Probst A.J."/>
            <person name="Ladd B."/>
            <person name="Jarett J.K."/>
            <person name="Geller-Mcgrath D.E."/>
            <person name="Sieber C.M."/>
            <person name="Emerson J.B."/>
            <person name="Anantharaman K."/>
            <person name="Thomas B.C."/>
            <person name="Malmstrom R."/>
            <person name="Stieglmeier M."/>
            <person name="Klingl A."/>
            <person name="Woyke T."/>
            <person name="Ryan C.M."/>
            <person name="Banfield J.F."/>
        </authorList>
    </citation>
    <scope>NUCLEOTIDE SEQUENCE [LARGE SCALE GENOMIC DNA]</scope>
    <source>
        <strain evidence="2">CG11_big_fil_rev_8_21_14_0_20_46_11</strain>
    </source>
</reference>
<dbReference type="SUPFAM" id="SSF52833">
    <property type="entry name" value="Thioredoxin-like"/>
    <property type="match status" value="1"/>
</dbReference>
<evidence type="ECO:0000313" key="3">
    <source>
        <dbReference type="Proteomes" id="UP000229342"/>
    </source>
</evidence>
<dbReference type="AlphaFoldDB" id="A0A2H0K9V7"/>
<evidence type="ECO:0000313" key="2">
    <source>
        <dbReference type="EMBL" id="PIQ68038.1"/>
    </source>
</evidence>
<keyword evidence="1" id="KW-0472">Membrane</keyword>
<evidence type="ECO:0000256" key="1">
    <source>
        <dbReference type="SAM" id="Phobius"/>
    </source>
</evidence>
<dbReference type="Gene3D" id="3.40.30.10">
    <property type="entry name" value="Glutaredoxin"/>
    <property type="match status" value="1"/>
</dbReference>
<gene>
    <name evidence="2" type="ORF">COV91_06175</name>
</gene>
<accession>A0A2H0K9V7</accession>
<sequence length="130" mass="14107">MKDNNTKLKMSVGIVFSVAVVVLVGFLFIGGRSPYSAEALDSFASCLSEQGLTMYGAYWCPHCQNEKAEFGDSFAKVNYVECTDDPKQCTDAGITGYPTWIGPNGIRLEGEQGLQMLSEVSSCSLVQDEI</sequence>
<dbReference type="Proteomes" id="UP000229342">
    <property type="component" value="Unassembled WGS sequence"/>
</dbReference>
<keyword evidence="1" id="KW-0812">Transmembrane</keyword>
<feature type="transmembrane region" description="Helical" evidence="1">
    <location>
        <begin position="12"/>
        <end position="31"/>
    </location>
</feature>
<name>A0A2H0K9V7_9BACT</name>
<proteinExistence type="predicted"/>
<organism evidence="2 3">
    <name type="scientific">Candidatus Taylorbacteria bacterium CG11_big_fil_rev_8_21_14_0_20_46_11</name>
    <dbReference type="NCBI Taxonomy" id="1975025"/>
    <lineage>
        <taxon>Bacteria</taxon>
        <taxon>Candidatus Tayloriibacteriota</taxon>
    </lineage>
</organism>
<protein>
    <recommendedName>
        <fullName evidence="4">Thioredoxin domain-containing protein</fullName>
    </recommendedName>
</protein>
<keyword evidence="1" id="KW-1133">Transmembrane helix</keyword>
<evidence type="ECO:0008006" key="4">
    <source>
        <dbReference type="Google" id="ProtNLM"/>
    </source>
</evidence>
<dbReference type="InterPro" id="IPR036249">
    <property type="entry name" value="Thioredoxin-like_sf"/>
</dbReference>
<comment type="caution">
    <text evidence="2">The sequence shown here is derived from an EMBL/GenBank/DDBJ whole genome shotgun (WGS) entry which is preliminary data.</text>
</comment>
<dbReference type="EMBL" id="PCVG01000085">
    <property type="protein sequence ID" value="PIQ68038.1"/>
    <property type="molecule type" value="Genomic_DNA"/>
</dbReference>